<dbReference type="GO" id="GO:0042147">
    <property type="term" value="P:retrograde transport, endosome to Golgi"/>
    <property type="evidence" value="ECO:0007669"/>
    <property type="project" value="TreeGrafter"/>
</dbReference>
<organism evidence="4 5">
    <name type="scientific">Steccherinum ochraceum</name>
    <dbReference type="NCBI Taxonomy" id="92696"/>
    <lineage>
        <taxon>Eukaryota</taxon>
        <taxon>Fungi</taxon>
        <taxon>Dikarya</taxon>
        <taxon>Basidiomycota</taxon>
        <taxon>Agaricomycotina</taxon>
        <taxon>Agaricomycetes</taxon>
        <taxon>Polyporales</taxon>
        <taxon>Steccherinaceae</taxon>
        <taxon>Steccherinum</taxon>
    </lineage>
</organism>
<evidence type="ECO:0000256" key="2">
    <source>
        <dbReference type="SAM" id="MobiDB-lite"/>
    </source>
</evidence>
<dbReference type="GO" id="GO:0030139">
    <property type="term" value="C:endocytic vesicle"/>
    <property type="evidence" value="ECO:0007669"/>
    <property type="project" value="TreeGrafter"/>
</dbReference>
<dbReference type="SUPFAM" id="SSF48371">
    <property type="entry name" value="ARM repeat"/>
    <property type="match status" value="2"/>
</dbReference>
<dbReference type="Gene3D" id="1.25.10.10">
    <property type="entry name" value="Leucine-rich Repeat Variant"/>
    <property type="match status" value="3"/>
</dbReference>
<keyword evidence="5" id="KW-1185">Reference proteome</keyword>
<accession>A0A4R0RF49</accession>
<evidence type="ECO:0000256" key="1">
    <source>
        <dbReference type="ARBA" id="ARBA00008304"/>
    </source>
</evidence>
<dbReference type="InterPro" id="IPR046837">
    <property type="entry name" value="Laa1/Sip1/HEATR5-like_HEAT"/>
</dbReference>
<name>A0A4R0RF49_9APHY</name>
<dbReference type="Pfam" id="PF25468">
    <property type="entry name" value="HEAT_HEATR5A"/>
    <property type="match status" value="1"/>
</dbReference>
<sequence>MTEPEVLELSIEETNLSGENGELYVFQWLSRNHKLLQEAATEDLKAAQEKLIGTLVSIVTSPAPYPLPGRPIRSLVAQCLIAVYTRGETKTLFDTIQSFLKVAGDLKSTVLQDTHRTASVYCVGELMRVFGAQVMSLVSETATLSLKLYKSSNSILLRYHGIVALGHTTYSAKRALTDALTKDILKQMRQALGDKALPIVRAASQVLILMYPPGDTSRTAVEIESLVNLCIKHLETADYPTRVALAKFAGHILASSQVERSIAAEAPKKGKKAEEKEDEDMVAAATHAAAEDLKPIMTPNEMLMQLSVHFNKPQTSQRTRIGIFSFYLALLTALGADFVERNYSLLVEHFMSEIVSNPRSSATRHEILVTRTLVGTVLRDLVGIRMLGEQAQIFAIQELSNSYLKRWPAMLPGQSAPTALVLVIALREVAGLLQQLGNAPPIVQDALMDPLLTLLTHPNHTVRVHAAWTLRCFCYSTPLRLPKALLSLVESLQHDTTQLVNPAAPSDIHLRALGHAYGLTSLLALIPHRPLYVSYDMTSNVFYTSVQLLKRAGDHDVHVAKVEVEIAWTTVAALMTLGPNFVRAHLPQLLVLWRNALPKPTTKDSSPGRSTAEWQFLLHVRENALRAVMHFLQHNASLVTTDISRRIASLLSNALQFSNIFLAQRIEEPTEPGPAVKPHGLTLNGTEALLRCRIFQCFSLLDLTSITEATQTALLQSTISLFASADGYTGSSVQAAIASSSGAFTNIWQSVDGYAYGVTDMEVDEEALTSASQDWLNRDSNEGVVDDLTRRPIIRSIEHDPLILCEIHLDSPRHLQSEAPSAMTAAVNAAIALFARLLPVQDYSSVLRTVTKLLESTDSVKVERNSGRKAAILMNTTVALALAFRFAQAQGRQGADAFGNPQVSSVLASFLKGVLLDGDIFLRRAASEAIGRLSSLAGTNFLTTQIKTLVNEVVANRDPHGRAGCALAFGAIYGFVGSLAAGPLLKTTVHVLMSLVNDPHPVVHYWALKSLGRVIDAASLAYASYVSSTLGLLFRIYMMESHEPEGGSLNYVNMSGDLPTYQAICQTVDAVVTVVGPDIHESTRTRTLILDLINQFLNDDDDDGMCIEAIKCIQHALMFAPEQVEVPKLITRFRGYLSSSRRPLKVASINGLYQLVQKDALLMSRLGGDQLVEQLFGMLDYDSSVEGVRSVIITWLQHTVIHNPSAWIDLCQRIMSRTTASQQFSDVAASKRKGFIDDEGQSLSVDSGGEAGSDGAEKNRPVARWRRKEHVDLAFAREHGLPESALLISRVSDLIKIAFTASAAQVMEIRLEGLTVLKDVIEIFAAASDPDYENASLLEQYQAPIAAALTPAFSADSTPEILGSAIEASAIFVGSGVVKDANRMGRILKLLVSALEQCQDTGMLRLGEAAELSPNASVMLRIATLAAWAKLRVACGTRSFLVAVVTPHIQHLSPLWITVLRDFASAKAGTEATEDNGGSGGSLDISYSTLGREILLPYYAESATAVLDAVTVCMEENNPWMQAAMNGKDSLETTTNGAMATHHPVAFFHVLFGLVYETLVSSKPDVNFSSNGDTIIALRALKCLVHPRFAGDVFLEPNIFEELVHLLYRLALTETTMTQAYLLGAVADLSRSLHVPYQANGVPLSSQTPSNNTTHCLKIIAYSLKRSLPSTHDRIQDSAIPDKIKLVNTGFNAFCEVMKTCAPSQQVHFQTLGLYLYHALQHTIKLLLPAVVDCISAIATADSKQHLQHHTLVVFELWKLMAHLYGHVQVDLRINVLSVVLPSMILLLNPTNAPIHNATVQQILSFATATPDIFKEAASHLQPEMLKVMEDSVKQVLGGSKAIAAADSGSKPQISLRSFK</sequence>
<dbReference type="Proteomes" id="UP000292702">
    <property type="component" value="Unassembled WGS sequence"/>
</dbReference>
<dbReference type="Pfam" id="PF20210">
    <property type="entry name" value="Laa1_Sip1_HTR5"/>
    <property type="match status" value="1"/>
</dbReference>
<dbReference type="EMBL" id="RWJN01000389">
    <property type="protein sequence ID" value="TCD62248.1"/>
    <property type="molecule type" value="Genomic_DNA"/>
</dbReference>
<evidence type="ECO:0000313" key="4">
    <source>
        <dbReference type="EMBL" id="TCD62248.1"/>
    </source>
</evidence>
<reference evidence="4 5" key="1">
    <citation type="submission" date="2018-11" db="EMBL/GenBank/DDBJ databases">
        <title>Genome assembly of Steccherinum ochraceum LE-BIN_3174, the white-rot fungus of the Steccherinaceae family (The Residual Polyporoid clade, Polyporales, Basidiomycota).</title>
        <authorList>
            <person name="Fedorova T.V."/>
            <person name="Glazunova O.A."/>
            <person name="Landesman E.O."/>
            <person name="Moiseenko K.V."/>
            <person name="Psurtseva N.V."/>
            <person name="Savinova O.S."/>
            <person name="Shakhova N.V."/>
            <person name="Tyazhelova T.V."/>
            <person name="Vasina D.V."/>
        </authorList>
    </citation>
    <scope>NUCLEOTIDE SEQUENCE [LARGE SCALE GENOMIC DNA]</scope>
    <source>
        <strain evidence="4 5">LE-BIN_3174</strain>
    </source>
</reference>
<dbReference type="GO" id="GO:0006897">
    <property type="term" value="P:endocytosis"/>
    <property type="evidence" value="ECO:0007669"/>
    <property type="project" value="TreeGrafter"/>
</dbReference>
<dbReference type="InterPro" id="IPR011989">
    <property type="entry name" value="ARM-like"/>
</dbReference>
<dbReference type="STRING" id="92696.A0A4R0RF49"/>
<dbReference type="OrthoDB" id="192608at2759"/>
<proteinExistence type="inferred from homology"/>
<dbReference type="InterPro" id="IPR016024">
    <property type="entry name" value="ARM-type_fold"/>
</dbReference>
<evidence type="ECO:0000313" key="5">
    <source>
        <dbReference type="Proteomes" id="UP000292702"/>
    </source>
</evidence>
<evidence type="ECO:0000259" key="3">
    <source>
        <dbReference type="Pfam" id="PF25808"/>
    </source>
</evidence>
<feature type="domain" description="LAA1-like C-terminal TPR repeats" evidence="3">
    <location>
        <begin position="1719"/>
        <end position="1842"/>
    </location>
</feature>
<dbReference type="PANTHER" id="PTHR21663:SF0">
    <property type="entry name" value="HEAT REPEAT-CONTAINING PROTEIN 5B"/>
    <property type="match status" value="1"/>
</dbReference>
<comment type="similarity">
    <text evidence="1">Belongs to the HEATR5 family.</text>
</comment>
<dbReference type="GO" id="GO:0008104">
    <property type="term" value="P:intracellular protein localization"/>
    <property type="evidence" value="ECO:0007669"/>
    <property type="project" value="TreeGrafter"/>
</dbReference>
<dbReference type="GO" id="GO:0005794">
    <property type="term" value="C:Golgi apparatus"/>
    <property type="evidence" value="ECO:0007669"/>
    <property type="project" value="TreeGrafter"/>
</dbReference>
<protein>
    <recommendedName>
        <fullName evidence="3">LAA1-like C-terminal TPR repeats domain-containing protein</fullName>
    </recommendedName>
</protein>
<dbReference type="GO" id="GO:0005829">
    <property type="term" value="C:cytosol"/>
    <property type="evidence" value="ECO:0007669"/>
    <property type="project" value="GOC"/>
</dbReference>
<dbReference type="PANTHER" id="PTHR21663">
    <property type="entry name" value="HYPOTHETICAL HEAT DOMAIN-CONTAINING"/>
    <property type="match status" value="1"/>
</dbReference>
<dbReference type="Pfam" id="PF25808">
    <property type="entry name" value="TPR_LAA1_C"/>
    <property type="match status" value="1"/>
</dbReference>
<comment type="caution">
    <text evidence="4">The sequence shown here is derived from an EMBL/GenBank/DDBJ whole genome shotgun (WGS) entry which is preliminary data.</text>
</comment>
<dbReference type="GO" id="GO:0016020">
    <property type="term" value="C:membrane"/>
    <property type="evidence" value="ECO:0007669"/>
    <property type="project" value="TreeGrafter"/>
</dbReference>
<gene>
    <name evidence="4" type="ORF">EIP91_007144</name>
</gene>
<dbReference type="InterPro" id="IPR057981">
    <property type="entry name" value="TPR_LAA1-like_C"/>
</dbReference>
<feature type="region of interest" description="Disordered" evidence="2">
    <location>
        <begin position="1240"/>
        <end position="1261"/>
    </location>
</feature>
<dbReference type="InterPro" id="IPR040108">
    <property type="entry name" value="Laa1/Sip1/HEATR5"/>
</dbReference>